<reference evidence="1" key="1">
    <citation type="journal article" date="2024" name="Gigascience">
        <title>Chromosome-level genome of the poultry shaft louse Menopon gallinae provides insight into the host-switching and adaptive evolution of parasitic lice.</title>
        <authorList>
            <person name="Xu Y."/>
            <person name="Ma L."/>
            <person name="Liu S."/>
            <person name="Liang Y."/>
            <person name="Liu Q."/>
            <person name="He Z."/>
            <person name="Tian L."/>
            <person name="Duan Y."/>
            <person name="Cai W."/>
            <person name="Li H."/>
            <person name="Song F."/>
        </authorList>
    </citation>
    <scope>NUCLEOTIDE SEQUENCE</scope>
    <source>
        <strain evidence="1">Cailab_2023a</strain>
    </source>
</reference>
<protein>
    <submittedName>
        <fullName evidence="1">Uncharacterized protein</fullName>
    </submittedName>
</protein>
<dbReference type="AlphaFoldDB" id="A0AAW2HHR6"/>
<name>A0AAW2HHR6_9NEOP</name>
<comment type="caution">
    <text evidence="1">The sequence shown here is derived from an EMBL/GenBank/DDBJ whole genome shotgun (WGS) entry which is preliminary data.</text>
</comment>
<gene>
    <name evidence="1" type="ORF">PYX00_007140</name>
</gene>
<proteinExistence type="predicted"/>
<dbReference type="EMBL" id="JARGDH010000004">
    <property type="protein sequence ID" value="KAL0269386.1"/>
    <property type="molecule type" value="Genomic_DNA"/>
</dbReference>
<evidence type="ECO:0000313" key="1">
    <source>
        <dbReference type="EMBL" id="KAL0269386.1"/>
    </source>
</evidence>
<organism evidence="1">
    <name type="scientific">Menopon gallinae</name>
    <name type="common">poultry shaft louse</name>
    <dbReference type="NCBI Taxonomy" id="328185"/>
    <lineage>
        <taxon>Eukaryota</taxon>
        <taxon>Metazoa</taxon>
        <taxon>Ecdysozoa</taxon>
        <taxon>Arthropoda</taxon>
        <taxon>Hexapoda</taxon>
        <taxon>Insecta</taxon>
        <taxon>Pterygota</taxon>
        <taxon>Neoptera</taxon>
        <taxon>Paraneoptera</taxon>
        <taxon>Psocodea</taxon>
        <taxon>Troctomorpha</taxon>
        <taxon>Phthiraptera</taxon>
        <taxon>Amblycera</taxon>
        <taxon>Menoponidae</taxon>
        <taxon>Menopon</taxon>
    </lineage>
</organism>
<sequence length="101" mass="11556">MRTNFLEIVYNGFRFARKFDKPPSYTQSFHSFLSTPVSQTLSVASGTTNGTEEPQISRGCLWITLSRIPRAIVLPEKIRSKQTNRRRSSFTRPVSSFLLTI</sequence>
<accession>A0AAW2HHR6</accession>